<gene>
    <name evidence="2" type="ORF">SAMN04488121_103619</name>
</gene>
<dbReference type="EMBL" id="FNBN01000003">
    <property type="protein sequence ID" value="SDG14385.1"/>
    <property type="molecule type" value="Genomic_DNA"/>
</dbReference>
<proteinExistence type="predicted"/>
<reference evidence="2 3" key="1">
    <citation type="submission" date="2016-10" db="EMBL/GenBank/DDBJ databases">
        <authorList>
            <person name="de Groot N.N."/>
        </authorList>
    </citation>
    <scope>NUCLEOTIDE SEQUENCE [LARGE SCALE GENOMIC DNA]</scope>
    <source>
        <strain evidence="2 3">DSM 527</strain>
    </source>
</reference>
<evidence type="ECO:0000313" key="3">
    <source>
        <dbReference type="Proteomes" id="UP000199045"/>
    </source>
</evidence>
<evidence type="ECO:0000256" key="1">
    <source>
        <dbReference type="SAM" id="MobiDB-lite"/>
    </source>
</evidence>
<feature type="region of interest" description="Disordered" evidence="1">
    <location>
        <begin position="1"/>
        <end position="20"/>
    </location>
</feature>
<feature type="compositionally biased region" description="Basic residues" evidence="1">
    <location>
        <begin position="1"/>
        <end position="10"/>
    </location>
</feature>
<name>A0A1G7RUD9_CHIFI</name>
<dbReference type="RefSeq" id="WP_089833291.1">
    <property type="nucleotide sequence ID" value="NZ_FNBN01000003.1"/>
</dbReference>
<evidence type="ECO:0000313" key="2">
    <source>
        <dbReference type="EMBL" id="SDG14385.1"/>
    </source>
</evidence>
<feature type="region of interest" description="Disordered" evidence="1">
    <location>
        <begin position="31"/>
        <end position="71"/>
    </location>
</feature>
<accession>A0A1G7RUD9</accession>
<dbReference type="Proteomes" id="UP000199045">
    <property type="component" value="Unassembled WGS sequence"/>
</dbReference>
<feature type="compositionally biased region" description="Basic and acidic residues" evidence="1">
    <location>
        <begin position="11"/>
        <end position="20"/>
    </location>
</feature>
<feature type="compositionally biased region" description="Acidic residues" evidence="1">
    <location>
        <begin position="38"/>
        <end position="48"/>
    </location>
</feature>
<dbReference type="STRING" id="104663.SAMN04488121_103619"/>
<dbReference type="AlphaFoldDB" id="A0A1G7RUD9"/>
<sequence>MSQKKKNKKDKPKDKKGNIVDIDKLKSFGIIKGKGEGEGDGDIEEIDGGDISGGKNDDDTTVDTHWPTTGE</sequence>
<protein>
    <submittedName>
        <fullName evidence="2">Uncharacterized protein</fullName>
    </submittedName>
</protein>
<organism evidence="2 3">
    <name type="scientific">Chitinophaga filiformis</name>
    <name type="common">Myxococcus filiformis</name>
    <name type="synonym">Flexibacter filiformis</name>
    <dbReference type="NCBI Taxonomy" id="104663"/>
    <lineage>
        <taxon>Bacteria</taxon>
        <taxon>Pseudomonadati</taxon>
        <taxon>Bacteroidota</taxon>
        <taxon>Chitinophagia</taxon>
        <taxon>Chitinophagales</taxon>
        <taxon>Chitinophagaceae</taxon>
        <taxon>Chitinophaga</taxon>
    </lineage>
</organism>